<reference evidence="1 2" key="1">
    <citation type="submission" date="2021-06" db="EMBL/GenBank/DDBJ databases">
        <title>Caerostris extrusa draft genome.</title>
        <authorList>
            <person name="Kono N."/>
            <person name="Arakawa K."/>
        </authorList>
    </citation>
    <scope>NUCLEOTIDE SEQUENCE [LARGE SCALE GENOMIC DNA]</scope>
</reference>
<gene>
    <name evidence="1" type="ORF">CEXT_167261</name>
</gene>
<dbReference type="EMBL" id="BPLR01017418">
    <property type="protein sequence ID" value="GIY91479.1"/>
    <property type="molecule type" value="Genomic_DNA"/>
</dbReference>
<keyword evidence="2" id="KW-1185">Reference proteome</keyword>
<sequence length="86" mass="9855">MLYLREFKRITQGQNFAEIGLEFSRRHLVFNSSINTATPSTFCRLLERRAIVHWLTPASAPTCPATIIDFLSFGYENRTPTCTCLI</sequence>
<evidence type="ECO:0000313" key="1">
    <source>
        <dbReference type="EMBL" id="GIY91479.1"/>
    </source>
</evidence>
<comment type="caution">
    <text evidence="1">The sequence shown here is derived from an EMBL/GenBank/DDBJ whole genome shotgun (WGS) entry which is preliminary data.</text>
</comment>
<dbReference type="AlphaFoldDB" id="A0AAV4XA62"/>
<dbReference type="Proteomes" id="UP001054945">
    <property type="component" value="Unassembled WGS sequence"/>
</dbReference>
<protein>
    <submittedName>
        <fullName evidence="1">Uncharacterized protein</fullName>
    </submittedName>
</protein>
<name>A0AAV4XA62_CAEEX</name>
<accession>A0AAV4XA62</accession>
<evidence type="ECO:0000313" key="2">
    <source>
        <dbReference type="Proteomes" id="UP001054945"/>
    </source>
</evidence>
<organism evidence="1 2">
    <name type="scientific">Caerostris extrusa</name>
    <name type="common">Bark spider</name>
    <name type="synonym">Caerostris bankana</name>
    <dbReference type="NCBI Taxonomy" id="172846"/>
    <lineage>
        <taxon>Eukaryota</taxon>
        <taxon>Metazoa</taxon>
        <taxon>Ecdysozoa</taxon>
        <taxon>Arthropoda</taxon>
        <taxon>Chelicerata</taxon>
        <taxon>Arachnida</taxon>
        <taxon>Araneae</taxon>
        <taxon>Araneomorphae</taxon>
        <taxon>Entelegynae</taxon>
        <taxon>Araneoidea</taxon>
        <taxon>Araneidae</taxon>
        <taxon>Caerostris</taxon>
    </lineage>
</organism>
<proteinExistence type="predicted"/>